<reference evidence="3 4" key="1">
    <citation type="submission" date="2024-03" db="EMBL/GenBank/DDBJ databases">
        <title>Bacilli Hybrid Assemblies.</title>
        <authorList>
            <person name="Kovac J."/>
        </authorList>
    </citation>
    <scope>NUCLEOTIDE SEQUENCE [LARGE SCALE GENOMIC DNA]</scope>
    <source>
        <strain evidence="3 4">FSL M8-0022</strain>
    </source>
</reference>
<dbReference type="Proteomes" id="UP001459714">
    <property type="component" value="Unassembled WGS sequence"/>
</dbReference>
<dbReference type="SUPFAM" id="SSF53474">
    <property type="entry name" value="alpha/beta-Hydrolases"/>
    <property type="match status" value="1"/>
</dbReference>
<dbReference type="RefSeq" id="WP_342019661.1">
    <property type="nucleotide sequence ID" value="NZ_CP155466.1"/>
</dbReference>
<evidence type="ECO:0000259" key="2">
    <source>
        <dbReference type="Pfam" id="PF20434"/>
    </source>
</evidence>
<keyword evidence="4" id="KW-1185">Reference proteome</keyword>
<evidence type="ECO:0000256" key="1">
    <source>
        <dbReference type="ARBA" id="ARBA00022801"/>
    </source>
</evidence>
<protein>
    <submittedName>
        <fullName evidence="3">Alpha/beta hydrolase</fullName>
    </submittedName>
</protein>
<dbReference type="GO" id="GO:0016787">
    <property type="term" value="F:hydrolase activity"/>
    <property type="evidence" value="ECO:0007669"/>
    <property type="project" value="UniProtKB-KW"/>
</dbReference>
<dbReference type="Gene3D" id="3.40.50.1820">
    <property type="entry name" value="alpha/beta hydrolase"/>
    <property type="match status" value="1"/>
</dbReference>
<name>A0ABU9JTM0_9BACI</name>
<accession>A0ABU9JTM0</accession>
<dbReference type="InterPro" id="IPR049492">
    <property type="entry name" value="BD-FAE-like_dom"/>
</dbReference>
<sequence>MITEKIQLFKDNPYSNLLTYVLDAQISSKVRKKRPAIIICPGGSYLFTATKEGEPVASRFLAKGYHTFVLRYRTYYKERVTDVNQTPSINETAHYPEHVYDLMESIRIIKENAEEWCIDTENIFVLGFSAGAHVAASLGVKWDDDELLKRFDNEVNSTLFKPKGILLCYPLLNIQGLIDNLEKNTDPIIKQQANVINQAVFGIPNPTKAQIDNAKIINCLRDDMPPVFLWHTYDDQITSAKDSAELVSELIRHNVHCEFHMFAQGKHGMALCDETSSSTLSDINKECAEWVKLADNWMKLQINENKE</sequence>
<feature type="domain" description="BD-FAE-like" evidence="2">
    <location>
        <begin position="22"/>
        <end position="250"/>
    </location>
</feature>
<dbReference type="InterPro" id="IPR050300">
    <property type="entry name" value="GDXG_lipolytic_enzyme"/>
</dbReference>
<organism evidence="3 4">
    <name type="scientific">Caldifermentibacillus hisashii</name>
    <dbReference type="NCBI Taxonomy" id="996558"/>
    <lineage>
        <taxon>Bacteria</taxon>
        <taxon>Bacillati</taxon>
        <taxon>Bacillota</taxon>
        <taxon>Bacilli</taxon>
        <taxon>Bacillales</taxon>
        <taxon>Bacillaceae</taxon>
        <taxon>Caldifermentibacillus</taxon>
    </lineage>
</organism>
<dbReference type="EMBL" id="JBBYAK010000001">
    <property type="protein sequence ID" value="MEL3956174.1"/>
    <property type="molecule type" value="Genomic_DNA"/>
</dbReference>
<gene>
    <name evidence="3" type="ORF">NST17_02960</name>
</gene>
<keyword evidence="1 3" id="KW-0378">Hydrolase</keyword>
<evidence type="ECO:0000313" key="4">
    <source>
        <dbReference type="Proteomes" id="UP001459714"/>
    </source>
</evidence>
<proteinExistence type="predicted"/>
<dbReference type="Pfam" id="PF20434">
    <property type="entry name" value="BD-FAE"/>
    <property type="match status" value="1"/>
</dbReference>
<dbReference type="PANTHER" id="PTHR48081">
    <property type="entry name" value="AB HYDROLASE SUPERFAMILY PROTEIN C4A8.06C"/>
    <property type="match status" value="1"/>
</dbReference>
<evidence type="ECO:0000313" key="3">
    <source>
        <dbReference type="EMBL" id="MEL3956174.1"/>
    </source>
</evidence>
<dbReference type="PANTHER" id="PTHR48081:SF6">
    <property type="entry name" value="PEPTIDASE S9 PROLYL OLIGOPEPTIDASE CATALYTIC DOMAIN-CONTAINING PROTEIN"/>
    <property type="match status" value="1"/>
</dbReference>
<dbReference type="InterPro" id="IPR029058">
    <property type="entry name" value="AB_hydrolase_fold"/>
</dbReference>
<comment type="caution">
    <text evidence="3">The sequence shown here is derived from an EMBL/GenBank/DDBJ whole genome shotgun (WGS) entry which is preliminary data.</text>
</comment>